<keyword evidence="3 8" id="KW-0235">DNA replication</keyword>
<dbReference type="InterPro" id="IPR013317">
    <property type="entry name" value="DnaA_dom"/>
</dbReference>
<dbReference type="STRING" id="1692.BMAGN_1342"/>
<comment type="subunit">
    <text evidence="8">Oligomerizes as a right-handed, spiral filament on DNA at oriC.</text>
</comment>
<comment type="caution">
    <text evidence="15">The sequence shown here is derived from an EMBL/GenBank/DDBJ whole genome shotgun (WGS) entry which is preliminary data.</text>
</comment>
<dbReference type="SMART" id="SM00760">
    <property type="entry name" value="Bac_DnaA_C"/>
    <property type="match status" value="1"/>
</dbReference>
<dbReference type="Proteomes" id="UP000029052">
    <property type="component" value="Unassembled WGS sequence"/>
</dbReference>
<keyword evidence="4 8" id="KW-0547">Nucleotide-binding</keyword>
<feature type="binding site" evidence="8">
    <location>
        <position position="311"/>
    </location>
    <ligand>
        <name>ATP</name>
        <dbReference type="ChEBI" id="CHEBI:30616"/>
    </ligand>
</feature>
<comment type="domain">
    <text evidence="8">Domain I is involved in oligomerization and binding regulators, domain II is flexibile and of varying length in different bacteria, domain III forms the AAA+ region, while domain IV binds dsDNA.</text>
</comment>
<comment type="function">
    <text evidence="8 10">Plays an essential role in the initiation and regulation of chromosomal replication. ATP-DnaA binds to the origin of replication (oriC) to initiate formation of the DNA replication initiation complex once per cell cycle. Binds the DnaA box (a 9 base pair repeat at the origin) and separates the double-stranded (ds)DNA. Forms a right-handed helical filament on oriC DNA; dsDNA binds to the exterior of the filament while single-stranded (ss)DNA is stabiized in the filament's interior. The ATP-DnaA-oriC complex binds and stabilizes one strand of the AT-rich DNA unwinding element (DUE), permitting loading of DNA polymerase. After initiation quickly degrades to an ADP-DnaA complex that is not apt for DNA replication. Binds acidic phospholipids.</text>
</comment>
<dbReference type="Gene3D" id="1.10.1750.10">
    <property type="match status" value="1"/>
</dbReference>
<dbReference type="InterPro" id="IPR013159">
    <property type="entry name" value="DnaA_C"/>
</dbReference>
<keyword evidence="5 8" id="KW-0067">ATP-binding</keyword>
<protein>
    <recommendedName>
        <fullName evidence="8 9">Chromosomal replication initiator protein DnaA</fullName>
    </recommendedName>
</protein>
<keyword evidence="7 8" id="KW-0238">DNA-binding</keyword>
<feature type="domain" description="Chromosomal replication initiator DnaA C-terminal" evidence="14">
    <location>
        <begin position="517"/>
        <end position="585"/>
    </location>
</feature>
<feature type="binding site" evidence="8">
    <location>
        <position position="312"/>
    </location>
    <ligand>
        <name>ATP</name>
        <dbReference type="ChEBI" id="CHEBI:30616"/>
    </ligand>
</feature>
<feature type="domain" description="AAA+ ATPase" evidence="13">
    <location>
        <begin position="298"/>
        <end position="443"/>
    </location>
</feature>
<evidence type="ECO:0000256" key="7">
    <source>
        <dbReference type="ARBA" id="ARBA00023125"/>
    </source>
</evidence>
<evidence type="ECO:0000256" key="5">
    <source>
        <dbReference type="ARBA" id="ARBA00022840"/>
    </source>
</evidence>
<feature type="region of interest" description="Domain I, interacts with DnaA modulators" evidence="8">
    <location>
        <begin position="1"/>
        <end position="136"/>
    </location>
</feature>
<feature type="binding site" evidence="8">
    <location>
        <position position="313"/>
    </location>
    <ligand>
        <name>ATP</name>
        <dbReference type="ChEBI" id="CHEBI:30616"/>
    </ligand>
</feature>
<evidence type="ECO:0000256" key="6">
    <source>
        <dbReference type="ARBA" id="ARBA00023121"/>
    </source>
</evidence>
<dbReference type="Gene3D" id="1.10.8.60">
    <property type="match status" value="1"/>
</dbReference>
<proteinExistence type="inferred from homology"/>
<dbReference type="GO" id="GO:0008289">
    <property type="term" value="F:lipid binding"/>
    <property type="evidence" value="ECO:0007669"/>
    <property type="project" value="UniProtKB-KW"/>
</dbReference>
<dbReference type="RefSeq" id="WP_022860238.1">
    <property type="nucleotide sequence ID" value="NZ_JGZB01000011.1"/>
</dbReference>
<dbReference type="GO" id="GO:0005737">
    <property type="term" value="C:cytoplasm"/>
    <property type="evidence" value="ECO:0007669"/>
    <property type="project" value="UniProtKB-SubCell"/>
</dbReference>
<evidence type="ECO:0000256" key="9">
    <source>
        <dbReference type="NCBIfam" id="TIGR00362"/>
    </source>
</evidence>
<dbReference type="HAMAP" id="MF_00377">
    <property type="entry name" value="DnaA_bact"/>
    <property type="match status" value="1"/>
</dbReference>
<dbReference type="PANTHER" id="PTHR30050">
    <property type="entry name" value="CHROMOSOMAL REPLICATION INITIATOR PROTEIN DNAA"/>
    <property type="match status" value="1"/>
</dbReference>
<dbReference type="SMART" id="SM00382">
    <property type="entry name" value="AAA"/>
    <property type="match status" value="1"/>
</dbReference>
<feature type="binding site" evidence="8">
    <location>
        <position position="309"/>
    </location>
    <ligand>
        <name>ATP</name>
        <dbReference type="ChEBI" id="CHEBI:30616"/>
    </ligand>
</feature>
<evidence type="ECO:0000256" key="10">
    <source>
        <dbReference type="RuleBase" id="RU000577"/>
    </source>
</evidence>
<keyword evidence="2 8" id="KW-0963">Cytoplasm</keyword>
<dbReference type="InterPro" id="IPR018312">
    <property type="entry name" value="Chromosome_initiator_DnaA_CS"/>
</dbReference>
<dbReference type="PROSITE" id="PS01008">
    <property type="entry name" value="DNAA"/>
    <property type="match status" value="1"/>
</dbReference>
<dbReference type="InterPro" id="IPR003593">
    <property type="entry name" value="AAA+_ATPase"/>
</dbReference>
<evidence type="ECO:0000256" key="2">
    <source>
        <dbReference type="ARBA" id="ARBA00022490"/>
    </source>
</evidence>
<feature type="compositionally biased region" description="Low complexity" evidence="12">
    <location>
        <begin position="130"/>
        <end position="149"/>
    </location>
</feature>
<evidence type="ECO:0000256" key="11">
    <source>
        <dbReference type="RuleBase" id="RU004227"/>
    </source>
</evidence>
<evidence type="ECO:0000313" key="15">
    <source>
        <dbReference type="EMBL" id="KFI67130.1"/>
    </source>
</evidence>
<evidence type="ECO:0000259" key="14">
    <source>
        <dbReference type="SMART" id="SM00760"/>
    </source>
</evidence>
<keyword evidence="16" id="KW-1185">Reference proteome</keyword>
<dbReference type="AlphaFoldDB" id="A0A087B7Y0"/>
<dbReference type="Gene3D" id="3.40.50.300">
    <property type="entry name" value="P-loop containing nucleotide triphosphate hydrolases"/>
    <property type="match status" value="1"/>
</dbReference>
<reference evidence="15 16" key="1">
    <citation type="submission" date="2014-03" db="EMBL/GenBank/DDBJ databases">
        <title>Genomics of Bifidobacteria.</title>
        <authorList>
            <person name="Ventura M."/>
            <person name="Milani C."/>
            <person name="Lugli G.A."/>
        </authorList>
    </citation>
    <scope>NUCLEOTIDE SEQUENCE [LARGE SCALE GENOMIC DNA]</scope>
    <source>
        <strain evidence="15 16">LMG 11591</strain>
    </source>
</reference>
<comment type="subcellular location">
    <subcellularLocation>
        <location evidence="8">Cytoplasm</location>
    </subcellularLocation>
</comment>
<dbReference type="NCBIfam" id="TIGR00362">
    <property type="entry name" value="DnaA"/>
    <property type="match status" value="1"/>
</dbReference>
<dbReference type="InterPro" id="IPR010921">
    <property type="entry name" value="Trp_repressor/repl_initiator"/>
</dbReference>
<dbReference type="Pfam" id="PF00308">
    <property type="entry name" value="Bac_DnaA"/>
    <property type="match status" value="1"/>
</dbReference>
<dbReference type="CDD" id="cd06571">
    <property type="entry name" value="Bac_DnaA_C"/>
    <property type="match status" value="1"/>
</dbReference>
<organism evidence="15 16">
    <name type="scientific">Bifidobacterium magnum</name>
    <dbReference type="NCBI Taxonomy" id="1692"/>
    <lineage>
        <taxon>Bacteria</taxon>
        <taxon>Bacillati</taxon>
        <taxon>Actinomycetota</taxon>
        <taxon>Actinomycetes</taxon>
        <taxon>Bifidobacteriales</taxon>
        <taxon>Bifidobacteriaceae</taxon>
        <taxon>Bifidobacterium</taxon>
    </lineage>
</organism>
<dbReference type="GO" id="GO:0006270">
    <property type="term" value="P:DNA replication initiation"/>
    <property type="evidence" value="ECO:0007669"/>
    <property type="project" value="UniProtKB-UniRule"/>
</dbReference>
<sequence length="612" mass="68155">MADDMLDPAIAANHIWSDALAFLRSDRRANLTERDKGWLEGIMPETAFGSTIVLCAENTTTMEMLQSKLSKPLLQALWIANGKPITPAFKIVSDEEFSRLKAFREETLESKPHTPSTPPDTLSSVPNETPMQSMASMPSMPAMQPVQPMMPMMPMQDFQQVQNVQNVQNGAAFAPATAPQVQNQQPEQLTFASALEEEEPEESPLSSVYKDSAYSSKSYVTRHLPSPMQGELPIAAAGPMPEQARPRPMGANNSQIPNMDPVTHLNKSATFDTFIRGESNKFAYTVSLAVAEGTGRAEFNPLFIYGHSGLGKTHLLNAIGNYAIECAQEAGEELSVRYVTSEEFTNEFIESLQSGTKNSSLTSEFNKRYRSVDILLIDDIQFLSGKEQTLDQFFYTFNSLQQAGKNIVITSDVVPKNLKGFEDRLISRFEQGLTVDVQPPDLETRIAILQSISAGNYMKVPDEVLSIIAERFTSNIRELEGALRRVTARANLSHMPVTPELAELALQDLRTSEVEVTPAQIINQVATYFHLTFDDIMGKARQRNVVLARQIAMYLTNELTSKSLKEIGREFNKDHSTVIHARDVISTRMADKQEIFKYVNELTARIKQEADA</sequence>
<accession>A0A087B7Y0</accession>
<dbReference type="eggNOG" id="COG0593">
    <property type="taxonomic scope" value="Bacteria"/>
</dbReference>
<dbReference type="SUPFAM" id="SSF52540">
    <property type="entry name" value="P-loop containing nucleoside triphosphate hydrolases"/>
    <property type="match status" value="1"/>
</dbReference>
<evidence type="ECO:0000256" key="12">
    <source>
        <dbReference type="SAM" id="MobiDB-lite"/>
    </source>
</evidence>
<dbReference type="GO" id="GO:0005886">
    <property type="term" value="C:plasma membrane"/>
    <property type="evidence" value="ECO:0007669"/>
    <property type="project" value="TreeGrafter"/>
</dbReference>
<evidence type="ECO:0000256" key="3">
    <source>
        <dbReference type="ARBA" id="ARBA00022705"/>
    </source>
</evidence>
<dbReference type="SUPFAM" id="SSF48295">
    <property type="entry name" value="TrpR-like"/>
    <property type="match status" value="1"/>
</dbReference>
<dbReference type="GO" id="GO:0003688">
    <property type="term" value="F:DNA replication origin binding"/>
    <property type="evidence" value="ECO:0007669"/>
    <property type="project" value="UniProtKB-UniRule"/>
</dbReference>
<name>A0A087B7Y0_9BIFI</name>
<comment type="similarity">
    <text evidence="1 8 11">Belongs to the DnaA family.</text>
</comment>
<evidence type="ECO:0000313" key="16">
    <source>
        <dbReference type="Proteomes" id="UP000029052"/>
    </source>
</evidence>
<dbReference type="InterPro" id="IPR001957">
    <property type="entry name" value="Chromosome_initiator_DnaA"/>
</dbReference>
<dbReference type="EMBL" id="JGZB01000011">
    <property type="protein sequence ID" value="KFI67130.1"/>
    <property type="molecule type" value="Genomic_DNA"/>
</dbReference>
<dbReference type="PANTHER" id="PTHR30050:SF2">
    <property type="entry name" value="CHROMOSOMAL REPLICATION INITIATOR PROTEIN DNAA"/>
    <property type="match status" value="1"/>
</dbReference>
<dbReference type="InterPro" id="IPR027417">
    <property type="entry name" value="P-loop_NTPase"/>
</dbReference>
<gene>
    <name evidence="8" type="primary">dnaA</name>
    <name evidence="15" type="ORF">BMAGN_1342</name>
</gene>
<dbReference type="CDD" id="cd00009">
    <property type="entry name" value="AAA"/>
    <property type="match status" value="1"/>
</dbReference>
<dbReference type="GO" id="GO:0005524">
    <property type="term" value="F:ATP binding"/>
    <property type="evidence" value="ECO:0007669"/>
    <property type="project" value="UniProtKB-UniRule"/>
</dbReference>
<dbReference type="InterPro" id="IPR020591">
    <property type="entry name" value="Chromosome_initiator_DnaA-like"/>
</dbReference>
<dbReference type="Pfam" id="PF08299">
    <property type="entry name" value="Bac_DnaA_C"/>
    <property type="match status" value="1"/>
</dbReference>
<dbReference type="GO" id="GO:0006275">
    <property type="term" value="P:regulation of DNA replication"/>
    <property type="evidence" value="ECO:0007669"/>
    <property type="project" value="UniProtKB-UniRule"/>
</dbReference>
<feature type="compositionally biased region" description="Polar residues" evidence="12">
    <location>
        <begin position="119"/>
        <end position="129"/>
    </location>
</feature>
<evidence type="ECO:0000256" key="8">
    <source>
        <dbReference type="HAMAP-Rule" id="MF_00377"/>
    </source>
</evidence>
<keyword evidence="6 8" id="KW-0446">Lipid-binding</keyword>
<feature type="region of interest" description="Disordered" evidence="12">
    <location>
        <begin position="106"/>
        <end position="149"/>
    </location>
</feature>
<evidence type="ECO:0000256" key="4">
    <source>
        <dbReference type="ARBA" id="ARBA00022741"/>
    </source>
</evidence>
<dbReference type="PRINTS" id="PR00051">
    <property type="entry name" value="DNAA"/>
</dbReference>
<comment type="caution">
    <text evidence="8">Lacks conserved residue(s) required for the propagation of feature annotation.</text>
</comment>
<evidence type="ECO:0000259" key="13">
    <source>
        <dbReference type="SMART" id="SM00382"/>
    </source>
</evidence>
<evidence type="ECO:0000256" key="1">
    <source>
        <dbReference type="ARBA" id="ARBA00006583"/>
    </source>
</evidence>
<feature type="region of interest" description="Domain IV, binds dsDNA" evidence="8">
    <location>
        <begin position="491"/>
        <end position="612"/>
    </location>
</feature>